<dbReference type="Proteomes" id="UP000604825">
    <property type="component" value="Unassembled WGS sequence"/>
</dbReference>
<feature type="domain" description="F-box" evidence="2">
    <location>
        <begin position="27"/>
        <end position="66"/>
    </location>
</feature>
<feature type="region of interest" description="Disordered" evidence="1">
    <location>
        <begin position="1"/>
        <end position="22"/>
    </location>
</feature>
<gene>
    <name evidence="3" type="ORF">NCGR_LOCUS39892</name>
</gene>
<dbReference type="AlphaFoldDB" id="A0A811QAS2"/>
<keyword evidence="4" id="KW-1185">Reference proteome</keyword>
<accession>A0A811QAS2</accession>
<evidence type="ECO:0000256" key="1">
    <source>
        <dbReference type="SAM" id="MobiDB-lite"/>
    </source>
</evidence>
<proteinExistence type="predicted"/>
<reference evidence="3" key="1">
    <citation type="submission" date="2020-10" db="EMBL/GenBank/DDBJ databases">
        <authorList>
            <person name="Han B."/>
            <person name="Lu T."/>
            <person name="Zhao Q."/>
            <person name="Huang X."/>
            <person name="Zhao Y."/>
        </authorList>
    </citation>
    <scope>NUCLEOTIDE SEQUENCE</scope>
</reference>
<dbReference type="OrthoDB" id="656793at2759"/>
<feature type="compositionally biased region" description="Basic and acidic residues" evidence="1">
    <location>
        <begin position="1"/>
        <end position="15"/>
    </location>
</feature>
<dbReference type="EMBL" id="CAJGYO010000010">
    <property type="protein sequence ID" value="CAD6256384.1"/>
    <property type="molecule type" value="Genomic_DNA"/>
</dbReference>
<dbReference type="InterPro" id="IPR053781">
    <property type="entry name" value="F-box_AtFBL13-like"/>
</dbReference>
<dbReference type="InterPro" id="IPR053197">
    <property type="entry name" value="F-box_SCFL_complex_component"/>
</dbReference>
<protein>
    <recommendedName>
        <fullName evidence="2">F-box domain-containing protein</fullName>
    </recommendedName>
</protein>
<dbReference type="CDD" id="cd22160">
    <property type="entry name" value="F-box_AtFBL13-like"/>
    <property type="match status" value="1"/>
</dbReference>
<comment type="caution">
    <text evidence="3">The sequence shown here is derived from an EMBL/GenBank/DDBJ whole genome shotgun (WGS) entry which is preliminary data.</text>
</comment>
<evidence type="ECO:0000259" key="2">
    <source>
        <dbReference type="Pfam" id="PF00646"/>
    </source>
</evidence>
<name>A0A811QAS2_9POAL</name>
<dbReference type="PANTHER" id="PTHR34223">
    <property type="entry name" value="OS11G0201299 PROTEIN"/>
    <property type="match status" value="1"/>
</dbReference>
<dbReference type="InterPro" id="IPR036047">
    <property type="entry name" value="F-box-like_dom_sf"/>
</dbReference>
<organism evidence="3 4">
    <name type="scientific">Miscanthus lutarioriparius</name>
    <dbReference type="NCBI Taxonomy" id="422564"/>
    <lineage>
        <taxon>Eukaryota</taxon>
        <taxon>Viridiplantae</taxon>
        <taxon>Streptophyta</taxon>
        <taxon>Embryophyta</taxon>
        <taxon>Tracheophyta</taxon>
        <taxon>Spermatophyta</taxon>
        <taxon>Magnoliopsida</taxon>
        <taxon>Liliopsida</taxon>
        <taxon>Poales</taxon>
        <taxon>Poaceae</taxon>
        <taxon>PACMAD clade</taxon>
        <taxon>Panicoideae</taxon>
        <taxon>Andropogonodae</taxon>
        <taxon>Andropogoneae</taxon>
        <taxon>Saccharinae</taxon>
        <taxon>Miscanthus</taxon>
    </lineage>
</organism>
<evidence type="ECO:0000313" key="3">
    <source>
        <dbReference type="EMBL" id="CAD6256384.1"/>
    </source>
</evidence>
<evidence type="ECO:0000313" key="4">
    <source>
        <dbReference type="Proteomes" id="UP000604825"/>
    </source>
</evidence>
<sequence length="273" mass="30668">MEIEDTATKRARERGGSGCSASDVDRLSALPDSLLHTIMSFLKARQAVQTCVLATRWRHLWRSMPCLDVDHDEFCRTGAASSKDRAKQEWEDFEDFTSNLMHRCNVALLESLSLRVTHSRAPGFRPHKQASGWLRRAMKYCTPDLPRQHADGLSSSSWRLKRLHLCNVALDARFGNHVRSAFRSLEDLELEDCTCAFQAITSGSLKSLVLKNCWWNYLTEITSPTLKRLVVAGGSNNAPCVVVAPAIAHLCLDVPLYFARSISVNRMPSLPRL</sequence>
<dbReference type="InterPro" id="IPR001810">
    <property type="entry name" value="F-box_dom"/>
</dbReference>
<dbReference type="Gene3D" id="1.20.1280.50">
    <property type="match status" value="1"/>
</dbReference>
<dbReference type="Pfam" id="PF00646">
    <property type="entry name" value="F-box"/>
    <property type="match status" value="1"/>
</dbReference>
<dbReference type="SUPFAM" id="SSF81383">
    <property type="entry name" value="F-box domain"/>
    <property type="match status" value="1"/>
</dbReference>
<dbReference type="PANTHER" id="PTHR34223:SF82">
    <property type="entry name" value="F-BOX DOMAIN-CONTAINING PROTEIN"/>
    <property type="match status" value="1"/>
</dbReference>